<dbReference type="Proteomes" id="UP001589693">
    <property type="component" value="Unassembled WGS sequence"/>
</dbReference>
<dbReference type="Pfam" id="PF11716">
    <property type="entry name" value="MDMPI_N"/>
    <property type="match status" value="1"/>
</dbReference>
<dbReference type="EMBL" id="JBHLZU010000005">
    <property type="protein sequence ID" value="MFB9903571.1"/>
    <property type="molecule type" value="Genomic_DNA"/>
</dbReference>
<dbReference type="NCBIfam" id="TIGR03083">
    <property type="entry name" value="maleylpyruvate isomerase family mycothiol-dependent enzyme"/>
    <property type="match status" value="1"/>
</dbReference>
<dbReference type="RefSeq" id="WP_377850712.1">
    <property type="nucleotide sequence ID" value="NZ_JBHLZU010000005.1"/>
</dbReference>
<evidence type="ECO:0000313" key="2">
    <source>
        <dbReference type="EMBL" id="MFB9903571.1"/>
    </source>
</evidence>
<reference evidence="2 3" key="1">
    <citation type="submission" date="2024-09" db="EMBL/GenBank/DDBJ databases">
        <authorList>
            <person name="Sun Q."/>
            <person name="Mori K."/>
        </authorList>
    </citation>
    <scope>NUCLEOTIDE SEQUENCE [LARGE SCALE GENOMIC DNA]</scope>
    <source>
        <strain evidence="2 3">TBRC 7907</strain>
    </source>
</reference>
<sequence length="201" mass="21818">MTQATRERIEFTDFLETLSAEQWDEPSLCAGWTVREVVTHVISYDELGWRRTAARLARARFSLAGANAIGAADRSRTPSELVALFRAHPRPRGLTAAFGGMIALLDGMIHQQDIRRALGLPREIPGDRLRTALRLALLAPPIGAFKRARGLTLVAPDLGWSRGRGPEVRGPGEALLMAIAGRRDAVGDLSGPGQPILATRL</sequence>
<evidence type="ECO:0000313" key="3">
    <source>
        <dbReference type="Proteomes" id="UP001589693"/>
    </source>
</evidence>
<comment type="caution">
    <text evidence="2">The sequence shown here is derived from an EMBL/GenBank/DDBJ whole genome shotgun (WGS) entry which is preliminary data.</text>
</comment>
<dbReference type="InterPro" id="IPR017517">
    <property type="entry name" value="Maleyloyr_isom"/>
</dbReference>
<name>A0ABV5ZV04_9PSEU</name>
<keyword evidence="3" id="KW-1185">Reference proteome</keyword>
<proteinExistence type="predicted"/>
<dbReference type="Gene3D" id="1.20.120.450">
    <property type="entry name" value="dinb family like domain"/>
    <property type="match status" value="1"/>
</dbReference>
<evidence type="ECO:0000259" key="1">
    <source>
        <dbReference type="Pfam" id="PF11716"/>
    </source>
</evidence>
<feature type="domain" description="Mycothiol-dependent maleylpyruvate isomerase metal-binding" evidence="1">
    <location>
        <begin position="6"/>
        <end position="88"/>
    </location>
</feature>
<gene>
    <name evidence="2" type="ORF">ACFFQA_06435</name>
</gene>
<organism evidence="2 3">
    <name type="scientific">Allokutzneria oryzae</name>
    <dbReference type="NCBI Taxonomy" id="1378989"/>
    <lineage>
        <taxon>Bacteria</taxon>
        <taxon>Bacillati</taxon>
        <taxon>Actinomycetota</taxon>
        <taxon>Actinomycetes</taxon>
        <taxon>Pseudonocardiales</taxon>
        <taxon>Pseudonocardiaceae</taxon>
        <taxon>Allokutzneria</taxon>
    </lineage>
</organism>
<accession>A0ABV5ZV04</accession>
<dbReference type="SUPFAM" id="SSF109854">
    <property type="entry name" value="DinB/YfiT-like putative metalloenzymes"/>
    <property type="match status" value="1"/>
</dbReference>
<dbReference type="InterPro" id="IPR034660">
    <property type="entry name" value="DinB/YfiT-like"/>
</dbReference>
<keyword evidence="2" id="KW-0413">Isomerase</keyword>
<dbReference type="InterPro" id="IPR024344">
    <property type="entry name" value="MDMPI_metal-binding"/>
</dbReference>
<protein>
    <submittedName>
        <fullName evidence="2">Maleylpyruvate isomerase family mycothiol-dependent enzyme</fullName>
    </submittedName>
</protein>
<dbReference type="GO" id="GO:0016853">
    <property type="term" value="F:isomerase activity"/>
    <property type="evidence" value="ECO:0007669"/>
    <property type="project" value="UniProtKB-KW"/>
</dbReference>